<dbReference type="Pfam" id="PF00650">
    <property type="entry name" value="CRAL_TRIO"/>
    <property type="match status" value="1"/>
</dbReference>
<dbReference type="InterPro" id="IPR052578">
    <property type="entry name" value="PI_Transfer_CRAL-TRIO"/>
</dbReference>
<evidence type="ECO:0000259" key="1">
    <source>
        <dbReference type="Pfam" id="PF00650"/>
    </source>
</evidence>
<evidence type="ECO:0000313" key="3">
    <source>
        <dbReference type="Proteomes" id="UP000012960"/>
    </source>
</evidence>
<dbReference type="InterPro" id="IPR001251">
    <property type="entry name" value="CRAL-TRIO_dom"/>
</dbReference>
<keyword evidence="3" id="KW-1185">Reference proteome</keyword>
<feature type="domain" description="CRAL-TRIO" evidence="1">
    <location>
        <begin position="20"/>
        <end position="65"/>
    </location>
</feature>
<dbReference type="PANTHER" id="PTHR45824">
    <property type="entry name" value="GH16843P"/>
    <property type="match status" value="1"/>
</dbReference>
<dbReference type="SUPFAM" id="SSF52087">
    <property type="entry name" value="CRAL/TRIO domain"/>
    <property type="match status" value="1"/>
</dbReference>
<protein>
    <recommendedName>
        <fullName evidence="1">CRAL-TRIO domain-containing protein</fullName>
    </recommendedName>
</protein>
<accession>A0A804K0X5</accession>
<organism evidence="2 3">
    <name type="scientific">Musa acuminata subsp. malaccensis</name>
    <name type="common">Wild banana</name>
    <name type="synonym">Musa malaccensis</name>
    <dbReference type="NCBI Taxonomy" id="214687"/>
    <lineage>
        <taxon>Eukaryota</taxon>
        <taxon>Viridiplantae</taxon>
        <taxon>Streptophyta</taxon>
        <taxon>Embryophyta</taxon>
        <taxon>Tracheophyta</taxon>
        <taxon>Spermatophyta</taxon>
        <taxon>Magnoliopsida</taxon>
        <taxon>Liliopsida</taxon>
        <taxon>Zingiberales</taxon>
        <taxon>Musaceae</taxon>
        <taxon>Musa</taxon>
    </lineage>
</organism>
<dbReference type="AlphaFoldDB" id="A0A804K0X5"/>
<reference evidence="2" key="1">
    <citation type="submission" date="2021-05" db="UniProtKB">
        <authorList>
            <consortium name="EnsemblPlants"/>
        </authorList>
    </citation>
    <scope>IDENTIFICATION</scope>
    <source>
        <strain evidence="2">subsp. malaccensis</strain>
    </source>
</reference>
<dbReference type="InterPro" id="IPR036865">
    <property type="entry name" value="CRAL-TRIO_dom_sf"/>
</dbReference>
<dbReference type="Gene3D" id="3.40.525.10">
    <property type="entry name" value="CRAL-TRIO lipid binding domain"/>
    <property type="match status" value="1"/>
</dbReference>
<dbReference type="Proteomes" id="UP000012960">
    <property type="component" value="Unplaced"/>
</dbReference>
<evidence type="ECO:0000313" key="2">
    <source>
        <dbReference type="EnsemblPlants" id="Ma07_p28430.1"/>
    </source>
</evidence>
<dbReference type="EnsemblPlants" id="Ma07_t28430.1">
    <property type="protein sequence ID" value="Ma07_p28430.1"/>
    <property type="gene ID" value="Ma07_g28430"/>
</dbReference>
<dbReference type="InParanoid" id="A0A804K0X5"/>
<name>A0A804K0X5_MUSAM</name>
<sequence>MRSRHSLPGLSRVYRIATLNNPPRILETFWKAIKHFLDPNTFQKVRFLMHEYFDLEVLLSVEFGGKNEVQYDHDQYFD</sequence>
<proteinExistence type="predicted"/>
<dbReference type="PANTHER" id="PTHR45824:SF22">
    <property type="entry name" value="SEC14P-LIKE PHOSPHATIDYLINOSITOL TRANSFER FAMILY PROTEIN"/>
    <property type="match status" value="1"/>
</dbReference>
<dbReference type="Gramene" id="Ma07_t28430.1">
    <property type="protein sequence ID" value="Ma07_p28430.1"/>
    <property type="gene ID" value="Ma07_g28430"/>
</dbReference>